<comment type="caution">
    <text evidence="1">The sequence shown here is derived from an EMBL/GenBank/DDBJ whole genome shotgun (WGS) entry which is preliminary data.</text>
</comment>
<proteinExistence type="predicted"/>
<evidence type="ECO:0000313" key="2">
    <source>
        <dbReference type="Proteomes" id="UP001066276"/>
    </source>
</evidence>
<organism evidence="1 2">
    <name type="scientific">Pleurodeles waltl</name>
    <name type="common">Iberian ribbed newt</name>
    <dbReference type="NCBI Taxonomy" id="8319"/>
    <lineage>
        <taxon>Eukaryota</taxon>
        <taxon>Metazoa</taxon>
        <taxon>Chordata</taxon>
        <taxon>Craniata</taxon>
        <taxon>Vertebrata</taxon>
        <taxon>Euteleostomi</taxon>
        <taxon>Amphibia</taxon>
        <taxon>Batrachia</taxon>
        <taxon>Caudata</taxon>
        <taxon>Salamandroidea</taxon>
        <taxon>Salamandridae</taxon>
        <taxon>Pleurodelinae</taxon>
        <taxon>Pleurodeles</taxon>
    </lineage>
</organism>
<dbReference type="AlphaFoldDB" id="A0AAV7USC0"/>
<gene>
    <name evidence="1" type="ORF">NDU88_000640</name>
</gene>
<reference evidence="1" key="1">
    <citation type="journal article" date="2022" name="bioRxiv">
        <title>Sequencing and chromosome-scale assembly of the giantPleurodeles waltlgenome.</title>
        <authorList>
            <person name="Brown T."/>
            <person name="Elewa A."/>
            <person name="Iarovenko S."/>
            <person name="Subramanian E."/>
            <person name="Araus A.J."/>
            <person name="Petzold A."/>
            <person name="Susuki M."/>
            <person name="Suzuki K.-i.T."/>
            <person name="Hayashi T."/>
            <person name="Toyoda A."/>
            <person name="Oliveira C."/>
            <person name="Osipova E."/>
            <person name="Leigh N.D."/>
            <person name="Simon A."/>
            <person name="Yun M.H."/>
        </authorList>
    </citation>
    <scope>NUCLEOTIDE SEQUENCE</scope>
    <source>
        <strain evidence="1">20211129_DDA</strain>
        <tissue evidence="1">Liver</tissue>
    </source>
</reference>
<sequence length="121" mass="13925">MIISFGLLFIKVIDTYSEPLDERLTLTSNRRRVKWGELILTPDCIKTQYDTAGSALDELEKALDEDEHRRQWSRVGKIHLGLVGAFNDFFVADVHPRGVRKRNPSLFNKQFGLAKIACLRH</sequence>
<evidence type="ECO:0000313" key="1">
    <source>
        <dbReference type="EMBL" id="KAJ1191324.1"/>
    </source>
</evidence>
<name>A0AAV7USC0_PLEWA</name>
<accession>A0AAV7USC0</accession>
<keyword evidence="2" id="KW-1185">Reference proteome</keyword>
<dbReference type="EMBL" id="JANPWB010000004">
    <property type="protein sequence ID" value="KAJ1191324.1"/>
    <property type="molecule type" value="Genomic_DNA"/>
</dbReference>
<protein>
    <submittedName>
        <fullName evidence="1">Uncharacterized protein</fullName>
    </submittedName>
</protein>
<dbReference type="Proteomes" id="UP001066276">
    <property type="component" value="Chromosome 2_2"/>
</dbReference>